<keyword evidence="2" id="KW-1185">Reference proteome</keyword>
<evidence type="ECO:0000313" key="2">
    <source>
        <dbReference type="Proteomes" id="UP000289738"/>
    </source>
</evidence>
<protein>
    <submittedName>
        <fullName evidence="1">Uncharacterized protein</fullName>
    </submittedName>
</protein>
<evidence type="ECO:0000313" key="1">
    <source>
        <dbReference type="EMBL" id="RYQ97195.1"/>
    </source>
</evidence>
<dbReference type="EMBL" id="SDMP01000018">
    <property type="protein sequence ID" value="RYQ97195.1"/>
    <property type="molecule type" value="Genomic_DNA"/>
</dbReference>
<comment type="caution">
    <text evidence="1">The sequence shown here is derived from an EMBL/GenBank/DDBJ whole genome shotgun (WGS) entry which is preliminary data.</text>
</comment>
<proteinExistence type="predicted"/>
<reference evidence="1 2" key="1">
    <citation type="submission" date="2019-01" db="EMBL/GenBank/DDBJ databases">
        <title>Sequencing of cultivated peanut Arachis hypogaea provides insights into genome evolution and oil improvement.</title>
        <authorList>
            <person name="Chen X."/>
        </authorList>
    </citation>
    <scope>NUCLEOTIDE SEQUENCE [LARGE SCALE GENOMIC DNA]</scope>
    <source>
        <strain evidence="2">cv. Fuhuasheng</strain>
        <tissue evidence="1">Leaves</tissue>
    </source>
</reference>
<dbReference type="AlphaFoldDB" id="A0A444Y5K1"/>
<dbReference type="Proteomes" id="UP000289738">
    <property type="component" value="Chromosome B08"/>
</dbReference>
<accession>A0A444Y5K1</accession>
<sequence length="63" mass="7025">MAGNMHLACCTRGECWLNALQHAACECYPSGTVPMKHEHFAELLCLRVGHILPVMRTRTAMGR</sequence>
<gene>
    <name evidence="1" type="ORF">Ahy_B08g093213</name>
</gene>
<name>A0A444Y5K1_ARAHY</name>
<organism evidence="1 2">
    <name type="scientific">Arachis hypogaea</name>
    <name type="common">Peanut</name>
    <dbReference type="NCBI Taxonomy" id="3818"/>
    <lineage>
        <taxon>Eukaryota</taxon>
        <taxon>Viridiplantae</taxon>
        <taxon>Streptophyta</taxon>
        <taxon>Embryophyta</taxon>
        <taxon>Tracheophyta</taxon>
        <taxon>Spermatophyta</taxon>
        <taxon>Magnoliopsida</taxon>
        <taxon>eudicotyledons</taxon>
        <taxon>Gunneridae</taxon>
        <taxon>Pentapetalae</taxon>
        <taxon>rosids</taxon>
        <taxon>fabids</taxon>
        <taxon>Fabales</taxon>
        <taxon>Fabaceae</taxon>
        <taxon>Papilionoideae</taxon>
        <taxon>50 kb inversion clade</taxon>
        <taxon>dalbergioids sensu lato</taxon>
        <taxon>Dalbergieae</taxon>
        <taxon>Pterocarpus clade</taxon>
        <taxon>Arachis</taxon>
    </lineage>
</organism>